<keyword evidence="5 7" id="KW-1133">Transmembrane helix</keyword>
<feature type="transmembrane region" description="Helical" evidence="7">
    <location>
        <begin position="199"/>
        <end position="219"/>
    </location>
</feature>
<gene>
    <name evidence="9" type="ORF">MLE19_09590</name>
</gene>
<dbReference type="InterPro" id="IPR035906">
    <property type="entry name" value="MetI-like_sf"/>
</dbReference>
<comment type="similarity">
    <text evidence="7">Belongs to the binding-protein-dependent transport system permease family.</text>
</comment>
<dbReference type="SUPFAM" id="SSF161098">
    <property type="entry name" value="MetI-like"/>
    <property type="match status" value="1"/>
</dbReference>
<feature type="transmembrane region" description="Helical" evidence="7">
    <location>
        <begin position="111"/>
        <end position="128"/>
    </location>
</feature>
<keyword evidence="10" id="KW-1185">Reference proteome</keyword>
<evidence type="ECO:0000313" key="10">
    <source>
        <dbReference type="Proteomes" id="UP001320609"/>
    </source>
</evidence>
<keyword evidence="4 7" id="KW-0812">Transmembrane</keyword>
<keyword evidence="2 7" id="KW-0813">Transport</keyword>
<sequence>MNTTTTYTPRARYVSVPSLETVAAWLLAIIWVFPLLYAFWAAFHPSEFMVNFELFAPLTLENFTNAWSQAPFARYYLNTFALVTGVVIGQFIVCTLAAFAFARFPIPGKNVLFMLVLIQLFVFPEVLIVENYRIASELGLINTITGIGLPYVASALGIFLLRQTFKTIPRELEDAARIEGCNWLEILWKVYVPLAKPTYLAYGLVSISHHWNNFIWPLVVTNSVESRPLTVGLGIFSAPETGVNWATVSAATLLSIAPLLIAFLLFQRQFVQSFLRAGIR</sequence>
<evidence type="ECO:0000256" key="3">
    <source>
        <dbReference type="ARBA" id="ARBA00022475"/>
    </source>
</evidence>
<feature type="domain" description="ABC transmembrane type-1" evidence="8">
    <location>
        <begin position="76"/>
        <end position="266"/>
    </location>
</feature>
<dbReference type="Gene3D" id="1.10.3720.10">
    <property type="entry name" value="MetI-like"/>
    <property type="match status" value="1"/>
</dbReference>
<dbReference type="RefSeq" id="WP_240717957.1">
    <property type="nucleotide sequence ID" value="NZ_JAKVTW010000005.1"/>
</dbReference>
<keyword evidence="6 7" id="KW-0472">Membrane</keyword>
<evidence type="ECO:0000256" key="1">
    <source>
        <dbReference type="ARBA" id="ARBA00004651"/>
    </source>
</evidence>
<dbReference type="Proteomes" id="UP001320609">
    <property type="component" value="Unassembled WGS sequence"/>
</dbReference>
<reference evidence="9 10" key="1">
    <citation type="submission" date="2022-03" db="EMBL/GenBank/DDBJ databases">
        <title>Genomic signatures underlying metal tolerance in selected Arctic bacterial isolates.</title>
        <authorList>
            <person name="Thomas F.A."/>
            <person name="Venkatachalam S."/>
            <person name="Krishnan K.P."/>
        </authorList>
    </citation>
    <scope>NUCLEOTIDE SEQUENCE [LARGE SCALE GENOMIC DNA]</scope>
    <source>
        <strain evidence="9 10">HM116</strain>
    </source>
</reference>
<evidence type="ECO:0000256" key="4">
    <source>
        <dbReference type="ARBA" id="ARBA00022692"/>
    </source>
</evidence>
<comment type="caution">
    <text evidence="9">The sequence shown here is derived from an EMBL/GenBank/DDBJ whole genome shotgun (WGS) entry which is preliminary data.</text>
</comment>
<accession>A0ABS9S667</accession>
<feature type="transmembrane region" description="Helical" evidence="7">
    <location>
        <begin position="21"/>
        <end position="43"/>
    </location>
</feature>
<dbReference type="InterPro" id="IPR000515">
    <property type="entry name" value="MetI-like"/>
</dbReference>
<feature type="transmembrane region" description="Helical" evidence="7">
    <location>
        <begin position="75"/>
        <end position="99"/>
    </location>
</feature>
<evidence type="ECO:0000256" key="7">
    <source>
        <dbReference type="RuleBase" id="RU363032"/>
    </source>
</evidence>
<feature type="transmembrane region" description="Helical" evidence="7">
    <location>
        <begin position="245"/>
        <end position="266"/>
    </location>
</feature>
<dbReference type="PANTHER" id="PTHR43744:SF3">
    <property type="entry name" value="LACTOSE TRANSPORT SYSTEM PERMEASE PROTEIN LACG"/>
    <property type="match status" value="1"/>
</dbReference>
<comment type="subcellular location">
    <subcellularLocation>
        <location evidence="1 7">Cell membrane</location>
        <topology evidence="1 7">Multi-pass membrane protein</topology>
    </subcellularLocation>
</comment>
<evidence type="ECO:0000256" key="6">
    <source>
        <dbReference type="ARBA" id="ARBA00023136"/>
    </source>
</evidence>
<organism evidence="9 10">
    <name type="scientific">Vreelandella neptunia</name>
    <dbReference type="NCBI Taxonomy" id="115551"/>
    <lineage>
        <taxon>Bacteria</taxon>
        <taxon>Pseudomonadati</taxon>
        <taxon>Pseudomonadota</taxon>
        <taxon>Gammaproteobacteria</taxon>
        <taxon>Oceanospirillales</taxon>
        <taxon>Halomonadaceae</taxon>
        <taxon>Vreelandella</taxon>
    </lineage>
</organism>
<dbReference type="Pfam" id="PF00528">
    <property type="entry name" value="BPD_transp_1"/>
    <property type="match status" value="1"/>
</dbReference>
<evidence type="ECO:0000256" key="5">
    <source>
        <dbReference type="ARBA" id="ARBA00022989"/>
    </source>
</evidence>
<evidence type="ECO:0000259" key="8">
    <source>
        <dbReference type="PROSITE" id="PS50928"/>
    </source>
</evidence>
<evidence type="ECO:0000256" key="2">
    <source>
        <dbReference type="ARBA" id="ARBA00022448"/>
    </source>
</evidence>
<proteinExistence type="inferred from homology"/>
<name>A0ABS9S667_9GAMM</name>
<evidence type="ECO:0000313" key="9">
    <source>
        <dbReference type="EMBL" id="MCH4811584.1"/>
    </source>
</evidence>
<dbReference type="CDD" id="cd06261">
    <property type="entry name" value="TM_PBP2"/>
    <property type="match status" value="1"/>
</dbReference>
<dbReference type="PANTHER" id="PTHR43744">
    <property type="entry name" value="ABC TRANSPORTER PERMEASE PROTEIN MG189-RELATED-RELATED"/>
    <property type="match status" value="1"/>
</dbReference>
<keyword evidence="3" id="KW-1003">Cell membrane</keyword>
<dbReference type="PROSITE" id="PS50928">
    <property type="entry name" value="ABC_TM1"/>
    <property type="match status" value="1"/>
</dbReference>
<dbReference type="EMBL" id="JAKVTW010000005">
    <property type="protein sequence ID" value="MCH4811584.1"/>
    <property type="molecule type" value="Genomic_DNA"/>
</dbReference>
<feature type="transmembrane region" description="Helical" evidence="7">
    <location>
        <begin position="140"/>
        <end position="161"/>
    </location>
</feature>
<protein>
    <submittedName>
        <fullName evidence="9">Carbohydrate ABC transporter permease</fullName>
    </submittedName>
</protein>